<dbReference type="Pfam" id="PF13450">
    <property type="entry name" value="NAD_binding_8"/>
    <property type="match status" value="1"/>
</dbReference>
<proteinExistence type="predicted"/>
<evidence type="ECO:0000256" key="1">
    <source>
        <dbReference type="ARBA" id="ARBA00001974"/>
    </source>
</evidence>
<name>A0A1L9SUD5_9EURO</name>
<protein>
    <recommendedName>
        <fullName evidence="6">FAD-binding domain-containing protein</fullName>
    </recommendedName>
</protein>
<comment type="cofactor">
    <cofactor evidence="1">
        <name>FAD</name>
        <dbReference type="ChEBI" id="CHEBI:57692"/>
    </cofactor>
</comment>
<keyword evidence="5" id="KW-0503">Monooxygenase</keyword>
<keyword evidence="2" id="KW-0285">Flavoprotein</keyword>
<evidence type="ECO:0000256" key="3">
    <source>
        <dbReference type="ARBA" id="ARBA00022827"/>
    </source>
</evidence>
<dbReference type="InterPro" id="IPR036188">
    <property type="entry name" value="FAD/NAD-bd_sf"/>
</dbReference>
<sequence length="407" mass="45235">MSHVLIIGGGLGGLCLAQALKKHGIPFKLFEKDERKDFRAQGYRLRVSDEGVDALEYALPPELYELFKDTCAGKQTFGVRLDADGADLSNQQSGGPPPLKGDKSYVVDRTTFREVLLRGLEDSVFFGKALDRYILHEDHVTAYFTDGSAIDGGLIVGADGVHSRVRRQLVPGFRAIDTGLRIIYGKTPLTLDFEASFPEEYRRGVSLVQEKIQRENDDGSFQHTLFYEPIRFPCANTVADPRLPAPYIYWVLCSTAMPLPDEELLHLTHDESAQLSLRLTQHWTPVLRVLLEMQDVSQTSTLRVASAPPDLPAWEVSRRVTLLGDAIHPMPPTGAMGVVTALRDVEDLARRIVAAGGVAAMEEARIAEYEESLRQFARNAIALSWRGGNRGFGLKKVEERLDCLIDM</sequence>
<dbReference type="GO" id="GO:0071949">
    <property type="term" value="F:FAD binding"/>
    <property type="evidence" value="ECO:0007669"/>
    <property type="project" value="InterPro"/>
</dbReference>
<dbReference type="RefSeq" id="XP_022585244.1">
    <property type="nucleotide sequence ID" value="XM_022721544.1"/>
</dbReference>
<accession>A0A1L9SUD5</accession>
<keyword evidence="8" id="KW-1185">Reference proteome</keyword>
<dbReference type="Proteomes" id="UP000184188">
    <property type="component" value="Unassembled WGS sequence"/>
</dbReference>
<dbReference type="EMBL" id="KV878336">
    <property type="protein sequence ID" value="OJJ50734.1"/>
    <property type="molecule type" value="Genomic_DNA"/>
</dbReference>
<dbReference type="SUPFAM" id="SSF51905">
    <property type="entry name" value="FAD/NAD(P)-binding domain"/>
    <property type="match status" value="1"/>
</dbReference>
<dbReference type="VEuPathDB" id="FungiDB:ASPZODRAFT_126658"/>
<reference evidence="8" key="1">
    <citation type="journal article" date="2017" name="Genome Biol.">
        <title>Comparative genomics reveals high biological diversity and specific adaptations in the industrially and medically important fungal genus Aspergillus.</title>
        <authorList>
            <person name="de Vries R.P."/>
            <person name="Riley R."/>
            <person name="Wiebenga A."/>
            <person name="Aguilar-Osorio G."/>
            <person name="Amillis S."/>
            <person name="Uchima C.A."/>
            <person name="Anderluh G."/>
            <person name="Asadollahi M."/>
            <person name="Askin M."/>
            <person name="Barry K."/>
            <person name="Battaglia E."/>
            <person name="Bayram O."/>
            <person name="Benocci T."/>
            <person name="Braus-Stromeyer S.A."/>
            <person name="Caldana C."/>
            <person name="Canovas D."/>
            <person name="Cerqueira G.C."/>
            <person name="Chen F."/>
            <person name="Chen W."/>
            <person name="Choi C."/>
            <person name="Clum A."/>
            <person name="Dos Santos R.A."/>
            <person name="Damasio A.R."/>
            <person name="Diallinas G."/>
            <person name="Emri T."/>
            <person name="Fekete E."/>
            <person name="Flipphi M."/>
            <person name="Freyberg S."/>
            <person name="Gallo A."/>
            <person name="Gournas C."/>
            <person name="Habgood R."/>
            <person name="Hainaut M."/>
            <person name="Harispe M.L."/>
            <person name="Henrissat B."/>
            <person name="Hilden K.S."/>
            <person name="Hope R."/>
            <person name="Hossain A."/>
            <person name="Karabika E."/>
            <person name="Karaffa L."/>
            <person name="Karanyi Z."/>
            <person name="Krasevec N."/>
            <person name="Kuo A."/>
            <person name="Kusch H."/>
            <person name="LaButti K."/>
            <person name="Lagendijk E.L."/>
            <person name="Lapidus A."/>
            <person name="Levasseur A."/>
            <person name="Lindquist E."/>
            <person name="Lipzen A."/>
            <person name="Logrieco A.F."/>
            <person name="MacCabe A."/>
            <person name="Maekelae M.R."/>
            <person name="Malavazi I."/>
            <person name="Melin P."/>
            <person name="Meyer V."/>
            <person name="Mielnichuk N."/>
            <person name="Miskei M."/>
            <person name="Molnar A.P."/>
            <person name="Mule G."/>
            <person name="Ngan C.Y."/>
            <person name="Orejas M."/>
            <person name="Orosz E."/>
            <person name="Ouedraogo J.P."/>
            <person name="Overkamp K.M."/>
            <person name="Park H.-S."/>
            <person name="Perrone G."/>
            <person name="Piumi F."/>
            <person name="Punt P.J."/>
            <person name="Ram A.F."/>
            <person name="Ramon A."/>
            <person name="Rauscher S."/>
            <person name="Record E."/>
            <person name="Riano-Pachon D.M."/>
            <person name="Robert V."/>
            <person name="Roehrig J."/>
            <person name="Ruller R."/>
            <person name="Salamov A."/>
            <person name="Salih N.S."/>
            <person name="Samson R.A."/>
            <person name="Sandor E."/>
            <person name="Sanguinetti M."/>
            <person name="Schuetze T."/>
            <person name="Sepcic K."/>
            <person name="Shelest E."/>
            <person name="Sherlock G."/>
            <person name="Sophianopoulou V."/>
            <person name="Squina F.M."/>
            <person name="Sun H."/>
            <person name="Susca A."/>
            <person name="Todd R.B."/>
            <person name="Tsang A."/>
            <person name="Unkles S.E."/>
            <person name="van de Wiele N."/>
            <person name="van Rossen-Uffink D."/>
            <person name="Oliveira J.V."/>
            <person name="Vesth T.C."/>
            <person name="Visser J."/>
            <person name="Yu J.-H."/>
            <person name="Zhou M."/>
            <person name="Andersen M.R."/>
            <person name="Archer D.B."/>
            <person name="Baker S.E."/>
            <person name="Benoit I."/>
            <person name="Brakhage A.A."/>
            <person name="Braus G.H."/>
            <person name="Fischer R."/>
            <person name="Frisvad J.C."/>
            <person name="Goldman G.H."/>
            <person name="Houbraken J."/>
            <person name="Oakley B."/>
            <person name="Pocsi I."/>
            <person name="Scazzocchio C."/>
            <person name="Seiboth B."/>
            <person name="vanKuyk P.A."/>
            <person name="Wortman J."/>
            <person name="Dyer P.S."/>
            <person name="Grigoriev I.V."/>
        </authorList>
    </citation>
    <scope>NUCLEOTIDE SEQUENCE [LARGE SCALE GENOMIC DNA]</scope>
    <source>
        <strain evidence="8">CBS 506.65</strain>
    </source>
</reference>
<dbReference type="GeneID" id="34608009"/>
<dbReference type="InterPro" id="IPR002938">
    <property type="entry name" value="FAD-bd"/>
</dbReference>
<organism evidence="7 8">
    <name type="scientific">Penicilliopsis zonata CBS 506.65</name>
    <dbReference type="NCBI Taxonomy" id="1073090"/>
    <lineage>
        <taxon>Eukaryota</taxon>
        <taxon>Fungi</taxon>
        <taxon>Dikarya</taxon>
        <taxon>Ascomycota</taxon>
        <taxon>Pezizomycotina</taxon>
        <taxon>Eurotiomycetes</taxon>
        <taxon>Eurotiomycetidae</taxon>
        <taxon>Eurotiales</taxon>
        <taxon>Aspergillaceae</taxon>
        <taxon>Penicilliopsis</taxon>
    </lineage>
</organism>
<evidence type="ECO:0000259" key="6">
    <source>
        <dbReference type="Pfam" id="PF01494"/>
    </source>
</evidence>
<dbReference type="AlphaFoldDB" id="A0A1L9SUD5"/>
<feature type="domain" description="FAD-binding" evidence="6">
    <location>
        <begin position="124"/>
        <end position="381"/>
    </location>
</feature>
<evidence type="ECO:0000256" key="2">
    <source>
        <dbReference type="ARBA" id="ARBA00022630"/>
    </source>
</evidence>
<dbReference type="GO" id="GO:0004497">
    <property type="term" value="F:monooxygenase activity"/>
    <property type="evidence" value="ECO:0007669"/>
    <property type="project" value="UniProtKB-KW"/>
</dbReference>
<dbReference type="OrthoDB" id="47494at2759"/>
<evidence type="ECO:0000256" key="4">
    <source>
        <dbReference type="ARBA" id="ARBA00023002"/>
    </source>
</evidence>
<gene>
    <name evidence="7" type="ORF">ASPZODRAFT_126658</name>
</gene>
<dbReference type="Pfam" id="PF01494">
    <property type="entry name" value="FAD_binding_3"/>
    <property type="match status" value="1"/>
</dbReference>
<dbReference type="PANTHER" id="PTHR47178:SF5">
    <property type="entry name" value="FAD-BINDING DOMAIN-CONTAINING PROTEIN"/>
    <property type="match status" value="1"/>
</dbReference>
<keyword evidence="3" id="KW-0274">FAD</keyword>
<evidence type="ECO:0000313" key="8">
    <source>
        <dbReference type="Proteomes" id="UP000184188"/>
    </source>
</evidence>
<dbReference type="PRINTS" id="PR00420">
    <property type="entry name" value="RNGMNOXGNASE"/>
</dbReference>
<dbReference type="Gene3D" id="3.50.50.60">
    <property type="entry name" value="FAD/NAD(P)-binding domain"/>
    <property type="match status" value="1"/>
</dbReference>
<keyword evidence="4" id="KW-0560">Oxidoreductase</keyword>
<dbReference type="PANTHER" id="PTHR47178">
    <property type="entry name" value="MONOOXYGENASE, FAD-BINDING"/>
    <property type="match status" value="1"/>
</dbReference>
<evidence type="ECO:0000256" key="5">
    <source>
        <dbReference type="ARBA" id="ARBA00023033"/>
    </source>
</evidence>
<dbReference type="STRING" id="1073090.A0A1L9SUD5"/>
<evidence type="ECO:0000313" key="7">
    <source>
        <dbReference type="EMBL" id="OJJ50734.1"/>
    </source>
</evidence>